<evidence type="ECO:0000256" key="1">
    <source>
        <dbReference type="SAM" id="Phobius"/>
    </source>
</evidence>
<feature type="transmembrane region" description="Helical" evidence="1">
    <location>
        <begin position="81"/>
        <end position="100"/>
    </location>
</feature>
<reference evidence="2" key="2">
    <citation type="submission" date="2021-04" db="EMBL/GenBank/DDBJ databases">
        <authorList>
            <person name="Gilroy R."/>
        </authorList>
    </citation>
    <scope>NUCLEOTIDE SEQUENCE</scope>
    <source>
        <strain evidence="2">ChiBcec18-1249</strain>
    </source>
</reference>
<keyword evidence="1" id="KW-1133">Transmembrane helix</keyword>
<dbReference type="Proteomes" id="UP000823824">
    <property type="component" value="Unassembled WGS sequence"/>
</dbReference>
<feature type="transmembrane region" description="Helical" evidence="1">
    <location>
        <begin position="51"/>
        <end position="74"/>
    </location>
</feature>
<keyword evidence="1" id="KW-0472">Membrane</keyword>
<dbReference type="AlphaFoldDB" id="A0A9D2RRQ5"/>
<accession>A0A9D2RRQ5</accession>
<sequence length="154" mass="16724">MEKSPIIGKDVSPMKSWSKRELGLSALVVLAAVIAPYVVAQFLGRLLPGSATLFLLFLYAWIAALVMGTPFFLWARQGRRIWPWILGLAVCLGLLLLLATDLNAADDLLAVITGYHNNEATGFLLLFAMLTCGGMLFGVALAAAVAWVLRKIDY</sequence>
<keyword evidence="1" id="KW-0812">Transmembrane</keyword>
<feature type="transmembrane region" description="Helical" evidence="1">
    <location>
        <begin position="120"/>
        <end position="149"/>
    </location>
</feature>
<reference evidence="2" key="1">
    <citation type="journal article" date="2021" name="PeerJ">
        <title>Extensive microbial diversity within the chicken gut microbiome revealed by metagenomics and culture.</title>
        <authorList>
            <person name="Gilroy R."/>
            <person name="Ravi A."/>
            <person name="Getino M."/>
            <person name="Pursley I."/>
            <person name="Horton D.L."/>
            <person name="Alikhan N.F."/>
            <person name="Baker D."/>
            <person name="Gharbi K."/>
            <person name="Hall N."/>
            <person name="Watson M."/>
            <person name="Adriaenssens E.M."/>
            <person name="Foster-Nyarko E."/>
            <person name="Jarju S."/>
            <person name="Secka A."/>
            <person name="Antonio M."/>
            <person name="Oren A."/>
            <person name="Chaudhuri R.R."/>
            <person name="La Ragione R."/>
            <person name="Hildebrand F."/>
            <person name="Pallen M.J."/>
        </authorList>
    </citation>
    <scope>NUCLEOTIDE SEQUENCE</scope>
    <source>
        <strain evidence="2">ChiBcec18-1249</strain>
    </source>
</reference>
<evidence type="ECO:0000313" key="2">
    <source>
        <dbReference type="EMBL" id="HJB13595.1"/>
    </source>
</evidence>
<gene>
    <name evidence="2" type="ORF">H9787_07770</name>
</gene>
<proteinExistence type="predicted"/>
<name>A0A9D2RRQ5_9FIRM</name>
<comment type="caution">
    <text evidence="2">The sequence shown here is derived from an EMBL/GenBank/DDBJ whole genome shotgun (WGS) entry which is preliminary data.</text>
</comment>
<dbReference type="EMBL" id="DWZJ01000065">
    <property type="protein sequence ID" value="HJB13595.1"/>
    <property type="molecule type" value="Genomic_DNA"/>
</dbReference>
<protein>
    <submittedName>
        <fullName evidence="2">Uncharacterized protein</fullName>
    </submittedName>
</protein>
<evidence type="ECO:0000313" key="3">
    <source>
        <dbReference type="Proteomes" id="UP000823824"/>
    </source>
</evidence>
<organism evidence="2 3">
    <name type="scientific">Candidatus Oscillibacter excrementigallinarum</name>
    <dbReference type="NCBI Taxonomy" id="2838716"/>
    <lineage>
        <taxon>Bacteria</taxon>
        <taxon>Bacillati</taxon>
        <taxon>Bacillota</taxon>
        <taxon>Clostridia</taxon>
        <taxon>Eubacteriales</taxon>
        <taxon>Oscillospiraceae</taxon>
        <taxon>Oscillibacter</taxon>
    </lineage>
</organism>
<feature type="transmembrane region" description="Helical" evidence="1">
    <location>
        <begin position="21"/>
        <end position="39"/>
    </location>
</feature>